<protein>
    <submittedName>
        <fullName evidence="4">Precorrin-6A/cobalt-precorrin-6A reductase</fullName>
        <ecNumber evidence="4">1.3.1.106</ecNumber>
        <ecNumber evidence="4">1.3.1.54</ecNumber>
    </submittedName>
</protein>
<dbReference type="NCBIfam" id="TIGR00715">
    <property type="entry name" value="precor6x_red"/>
    <property type="match status" value="1"/>
</dbReference>
<accession>A0A853D9M5</accession>
<dbReference type="PROSITE" id="PS51014">
    <property type="entry name" value="COBK_CBIJ"/>
    <property type="match status" value="1"/>
</dbReference>
<evidence type="ECO:0000313" key="5">
    <source>
        <dbReference type="Proteomes" id="UP000571817"/>
    </source>
</evidence>
<reference evidence="4 5" key="1">
    <citation type="submission" date="2020-07" db="EMBL/GenBank/DDBJ databases">
        <title>Sequencing the genomes of 1000 actinobacteria strains.</title>
        <authorList>
            <person name="Klenk H.-P."/>
        </authorList>
    </citation>
    <scope>NUCLEOTIDE SEQUENCE [LARGE SCALE GENOMIC DNA]</scope>
    <source>
        <strain evidence="4 5">DSM 29531</strain>
    </source>
</reference>
<name>A0A853D9M5_9MICO</name>
<evidence type="ECO:0000256" key="2">
    <source>
        <dbReference type="ARBA" id="ARBA00022573"/>
    </source>
</evidence>
<dbReference type="AlphaFoldDB" id="A0A853D9M5"/>
<keyword evidence="2" id="KW-0169">Cobalamin biosynthesis</keyword>
<dbReference type="Pfam" id="PF02571">
    <property type="entry name" value="CbiJ"/>
    <property type="match status" value="1"/>
</dbReference>
<dbReference type="PANTHER" id="PTHR36925:SF1">
    <property type="entry name" value="COBALT-PRECORRIN-6A REDUCTASE"/>
    <property type="match status" value="1"/>
</dbReference>
<evidence type="ECO:0000256" key="1">
    <source>
        <dbReference type="ARBA" id="ARBA00004953"/>
    </source>
</evidence>
<dbReference type="InterPro" id="IPR003723">
    <property type="entry name" value="Precorrin-6x_reduct"/>
</dbReference>
<dbReference type="UniPathway" id="UPA00148"/>
<dbReference type="EC" id="1.3.1.54" evidence="4"/>
<dbReference type="Proteomes" id="UP000571817">
    <property type="component" value="Unassembled WGS sequence"/>
</dbReference>
<keyword evidence="5" id="KW-1185">Reference proteome</keyword>
<dbReference type="RefSeq" id="WP_179478469.1">
    <property type="nucleotide sequence ID" value="NZ_JACCFW010000001.1"/>
</dbReference>
<gene>
    <name evidence="4" type="ORF">HNR15_000260</name>
</gene>
<comment type="caution">
    <text evidence="4">The sequence shown here is derived from an EMBL/GenBank/DDBJ whole genome shotgun (WGS) entry which is preliminary data.</text>
</comment>
<comment type="pathway">
    <text evidence="1">Cofactor biosynthesis; adenosylcobalamin biosynthesis.</text>
</comment>
<dbReference type="EC" id="1.3.1.106" evidence="4"/>
<organism evidence="4 5">
    <name type="scientific">Allobranchiibius huperziae</name>
    <dbReference type="NCBI Taxonomy" id="1874116"/>
    <lineage>
        <taxon>Bacteria</taxon>
        <taxon>Bacillati</taxon>
        <taxon>Actinomycetota</taxon>
        <taxon>Actinomycetes</taxon>
        <taxon>Micrococcales</taxon>
        <taxon>Dermacoccaceae</taxon>
        <taxon>Allobranchiibius</taxon>
    </lineage>
</organism>
<dbReference type="PANTHER" id="PTHR36925">
    <property type="entry name" value="COBALT-PRECORRIN-6A REDUCTASE"/>
    <property type="match status" value="1"/>
</dbReference>
<evidence type="ECO:0000313" key="4">
    <source>
        <dbReference type="EMBL" id="NYJ73297.1"/>
    </source>
</evidence>
<sequence length="243" mass="25620">MFVLILGGTAEARDLADRLHDAGVPFVSSLAGRVARPRLPVGQVRIGGFGGAAGLAAYLRSSEVTHLVDATHPFAATMTQHAAQASADVGIPSIRLARPGWSGRPDAAGWHWCVSLSELCDVAGEIGARPFVTSGRQTLPAFRTWSDRNVLVRVVEPVQEPLPPRWTVVQDRGPYDIDGELALLRDHRIDVLVTKDSGGAYTSAKLDAAARLGVPVVVLSRPDAPAGLREVSSVDACVAALLG</sequence>
<proteinExistence type="predicted"/>
<evidence type="ECO:0000256" key="3">
    <source>
        <dbReference type="ARBA" id="ARBA00023002"/>
    </source>
</evidence>
<dbReference type="NCBIfam" id="NF005968">
    <property type="entry name" value="PRK08057.1-2"/>
    <property type="match status" value="1"/>
</dbReference>
<dbReference type="GO" id="GO:0016994">
    <property type="term" value="F:precorrin-6A reductase activity"/>
    <property type="evidence" value="ECO:0007669"/>
    <property type="project" value="UniProtKB-EC"/>
</dbReference>
<keyword evidence="3 4" id="KW-0560">Oxidoreductase</keyword>
<dbReference type="GO" id="GO:0009236">
    <property type="term" value="P:cobalamin biosynthetic process"/>
    <property type="evidence" value="ECO:0007669"/>
    <property type="project" value="UniProtKB-UniPathway"/>
</dbReference>
<dbReference type="EMBL" id="JACCFW010000001">
    <property type="protein sequence ID" value="NYJ73297.1"/>
    <property type="molecule type" value="Genomic_DNA"/>
</dbReference>